<dbReference type="Gene3D" id="2.170.150.40">
    <property type="entry name" value="Domain of unknown function (DUF427)"/>
    <property type="match status" value="1"/>
</dbReference>
<dbReference type="AlphaFoldDB" id="A0A0P1GD65"/>
<gene>
    <name evidence="2" type="primary">cyaB_2</name>
    <name evidence="2" type="ORF">TRM7557_02371</name>
</gene>
<dbReference type="InterPro" id="IPR029787">
    <property type="entry name" value="Nucleotide_cyclase"/>
</dbReference>
<dbReference type="GO" id="GO:0004016">
    <property type="term" value="F:adenylate cyclase activity"/>
    <property type="evidence" value="ECO:0007669"/>
    <property type="project" value="UniProtKB-EC"/>
</dbReference>
<dbReference type="PANTHER" id="PTHR43081">
    <property type="entry name" value="ADENYLATE CYCLASE, TERMINAL-DIFFERENTIATION SPECIFIC-RELATED"/>
    <property type="match status" value="1"/>
</dbReference>
<evidence type="ECO:0000259" key="1">
    <source>
        <dbReference type="PROSITE" id="PS50125"/>
    </source>
</evidence>
<keyword evidence="3" id="KW-1185">Reference proteome</keyword>
<dbReference type="SUPFAM" id="SSF55073">
    <property type="entry name" value="Nucleotide cyclase"/>
    <property type="match status" value="1"/>
</dbReference>
<accession>A0A0P1GD65</accession>
<dbReference type="GO" id="GO:0006171">
    <property type="term" value="P:cAMP biosynthetic process"/>
    <property type="evidence" value="ECO:0007669"/>
    <property type="project" value="TreeGrafter"/>
</dbReference>
<organism evidence="2 3">
    <name type="scientific">Tritonibacter multivorans</name>
    <dbReference type="NCBI Taxonomy" id="928856"/>
    <lineage>
        <taxon>Bacteria</taxon>
        <taxon>Pseudomonadati</taxon>
        <taxon>Pseudomonadota</taxon>
        <taxon>Alphaproteobacteria</taxon>
        <taxon>Rhodobacterales</taxon>
        <taxon>Paracoccaceae</taxon>
        <taxon>Tritonibacter</taxon>
    </lineage>
</organism>
<dbReference type="PROSITE" id="PS50125">
    <property type="entry name" value="GUANYLATE_CYCLASE_2"/>
    <property type="match status" value="1"/>
</dbReference>
<dbReference type="RefSeq" id="WP_058290716.1">
    <property type="nucleotide sequence ID" value="NZ_CYSD01000037.1"/>
</dbReference>
<feature type="domain" description="Guanylate cyclase" evidence="1">
    <location>
        <begin position="340"/>
        <end position="469"/>
    </location>
</feature>
<dbReference type="GO" id="GO:0035556">
    <property type="term" value="P:intracellular signal transduction"/>
    <property type="evidence" value="ECO:0007669"/>
    <property type="project" value="InterPro"/>
</dbReference>
<name>A0A0P1GD65_9RHOB</name>
<proteinExistence type="predicted"/>
<protein>
    <submittedName>
        <fullName evidence="2">Adenylate cyclase 2</fullName>
        <ecNumber evidence="2">4.6.1.1</ecNumber>
    </submittedName>
</protein>
<evidence type="ECO:0000313" key="2">
    <source>
        <dbReference type="EMBL" id="CUH79390.1"/>
    </source>
</evidence>
<dbReference type="InterPro" id="IPR038694">
    <property type="entry name" value="DUF427_sf"/>
</dbReference>
<evidence type="ECO:0000313" key="3">
    <source>
        <dbReference type="Proteomes" id="UP000052022"/>
    </source>
</evidence>
<dbReference type="InterPro" id="IPR001054">
    <property type="entry name" value="A/G_cyclase"/>
</dbReference>
<dbReference type="EMBL" id="CYSD01000037">
    <property type="protein sequence ID" value="CUH79390.1"/>
    <property type="molecule type" value="Genomic_DNA"/>
</dbReference>
<dbReference type="Proteomes" id="UP000052022">
    <property type="component" value="Unassembled WGS sequence"/>
</dbReference>
<dbReference type="Pfam" id="PF04248">
    <property type="entry name" value="NTP_transf_9"/>
    <property type="match status" value="1"/>
</dbReference>
<dbReference type="Gene3D" id="3.30.70.1230">
    <property type="entry name" value="Nucleotide cyclase"/>
    <property type="match status" value="1"/>
</dbReference>
<reference evidence="2 3" key="1">
    <citation type="submission" date="2015-09" db="EMBL/GenBank/DDBJ databases">
        <authorList>
            <consortium name="Swine Surveillance"/>
        </authorList>
    </citation>
    <scope>NUCLEOTIDE SEQUENCE [LARGE SCALE GENOMIC DNA]</scope>
    <source>
        <strain evidence="2 3">CECT 7557</strain>
    </source>
</reference>
<dbReference type="PANTHER" id="PTHR43081:SF11">
    <property type="entry name" value="BLR2264 PROTEIN"/>
    <property type="match status" value="1"/>
</dbReference>
<dbReference type="OrthoDB" id="4565346at2"/>
<dbReference type="STRING" id="928856.SAMN04488049_101347"/>
<dbReference type="SMART" id="SM00044">
    <property type="entry name" value="CYCc"/>
    <property type="match status" value="1"/>
</dbReference>
<sequence length="540" mass="59101">MNIRVTPKTGYGILVEQLDGPVEAWNGQTLLARSTRAKVMYETRNEPIIYVPFDDIQTETSPFNDLSTFCPFKGVAQYRDLKLPGETLDNALWCYTTPFAEAREIDGYVGIAPNAVERWELGDNTLSPPDYGNIAGPLVDWLLRDAAFMDTPEDFMAGLVDTLQTHGVPISRLTVLAWALHPRIAGHHYIWEKHRDGITTKTPSYEIHEKPEYKNSPLRHVSKGLGGLRYRLSEQMETDDFPILKDLRDLGATDYVAMPLPFSDGRINVLTLASDHPDGFSVADLGLIFECSAVIARHLEVFVQRENAQAVLETYVGKRSGARVLGGEIRRGDGDEIDAAIMFCDLRGSTQLEEQLPRGAYIDLLNLFFDTVSGIVHDHGGEVLKFIGDAVLAVFPSDTDPDRARANAMKSARAIVASLAALPRRPDTRPIECAIGLAAGSVLYGNVGSHERLDFTVIGQAANVAARLGDLGKEAGHRIVVSQDLLPSADSQSAVDHAATCAEEATSDQIKPLGHVKLHNVSKPVVCFAVSADARSYQLD</sequence>
<dbReference type="CDD" id="cd07302">
    <property type="entry name" value="CHD"/>
    <property type="match status" value="1"/>
</dbReference>
<dbReference type="EC" id="4.6.1.1" evidence="2"/>
<keyword evidence="2" id="KW-0456">Lyase</keyword>
<dbReference type="InterPro" id="IPR007361">
    <property type="entry name" value="DUF427"/>
</dbReference>
<dbReference type="InterPro" id="IPR050697">
    <property type="entry name" value="Adenylyl/Guanylyl_Cyclase_3/4"/>
</dbReference>
<dbReference type="Pfam" id="PF00211">
    <property type="entry name" value="Guanylate_cyc"/>
    <property type="match status" value="1"/>
</dbReference>